<keyword evidence="1" id="KW-1185">Reference proteome</keyword>
<proteinExistence type="predicted"/>
<organism evidence="1 2">
    <name type="scientific">Meloidogyne incognita</name>
    <name type="common">Southern root-knot nematode worm</name>
    <name type="synonym">Oxyuris incognita</name>
    <dbReference type="NCBI Taxonomy" id="6306"/>
    <lineage>
        <taxon>Eukaryota</taxon>
        <taxon>Metazoa</taxon>
        <taxon>Ecdysozoa</taxon>
        <taxon>Nematoda</taxon>
        <taxon>Chromadorea</taxon>
        <taxon>Rhabditida</taxon>
        <taxon>Tylenchina</taxon>
        <taxon>Tylenchomorpha</taxon>
        <taxon>Tylenchoidea</taxon>
        <taxon>Meloidogynidae</taxon>
        <taxon>Meloidogyninae</taxon>
        <taxon>Meloidogyne</taxon>
        <taxon>Meloidogyne incognita group</taxon>
    </lineage>
</organism>
<dbReference type="Gene3D" id="3.40.50.11960">
    <property type="match status" value="1"/>
</dbReference>
<dbReference type="AlphaFoldDB" id="A0A914M337"/>
<evidence type="ECO:0000313" key="1">
    <source>
        <dbReference type="Proteomes" id="UP000887563"/>
    </source>
</evidence>
<dbReference type="WBParaSite" id="Minc3s01224g21853">
    <property type="protein sequence ID" value="Minc3s01224g21853"/>
    <property type="gene ID" value="Minc3s01224g21853"/>
</dbReference>
<sequence>MSKDNLITACAFVNDKNNFVLQKVFEHLTANSNENINNKEYSSSTILHLNTKYYICDVPVFDFNSFEDFTERQSKQKDENLFLALIVCAFPDEINEHFLDKLSQISQIESLDVKTLIIKNWTNSEGSDNKLNSVPFDFAKLNKFALTQNIEIINVFNEEGSNNQPNDSDDEEEEMGTKGIARIVEVLETVKWNGIKLKQNPIKNIKHKKQFLDYIKEIDDEEFLWEKFGGEKIEEKKKEIKIVDYPDTEDEEAILEWFDRPLTNFKIKEFPLSTSTFSQFQSQYNNTQNMSILRSQPESIQQQNNIRRRFDGTNK</sequence>
<reference evidence="2" key="1">
    <citation type="submission" date="2022-11" db="UniProtKB">
        <authorList>
            <consortium name="WormBaseParasite"/>
        </authorList>
    </citation>
    <scope>IDENTIFICATION</scope>
</reference>
<accession>A0A914M337</accession>
<name>A0A914M337_MELIC</name>
<evidence type="ECO:0000313" key="2">
    <source>
        <dbReference type="WBParaSite" id="Minc3s01224g21853"/>
    </source>
</evidence>
<protein>
    <submittedName>
        <fullName evidence="2">Uncharacterized protein</fullName>
    </submittedName>
</protein>
<dbReference type="Proteomes" id="UP000887563">
    <property type="component" value="Unplaced"/>
</dbReference>